<dbReference type="PROSITE" id="PS51278">
    <property type="entry name" value="GATASE_TYPE_2"/>
    <property type="match status" value="1"/>
</dbReference>
<dbReference type="Pfam" id="PF13537">
    <property type="entry name" value="GATase_7"/>
    <property type="match status" value="1"/>
</dbReference>
<feature type="site" description="Important for beta-aspartyl-AMP intermediate formation" evidence="10">
    <location>
        <position position="368"/>
    </location>
</feature>
<dbReference type="EC" id="6.3.5.4" evidence="3"/>
<dbReference type="PANTHER" id="PTHR43284">
    <property type="entry name" value="ASPARAGINE SYNTHETASE (GLUTAMINE-HYDROLYZING)"/>
    <property type="match status" value="1"/>
</dbReference>
<keyword evidence="6 8" id="KW-0315">Glutamine amidotransferase</keyword>
<keyword evidence="4 9" id="KW-0547">Nucleotide-binding</keyword>
<dbReference type="RefSeq" id="WP_119444780.1">
    <property type="nucleotide sequence ID" value="NZ_CP032317.1"/>
</dbReference>
<evidence type="ECO:0000259" key="11">
    <source>
        <dbReference type="PROSITE" id="PS51278"/>
    </source>
</evidence>
<proteinExistence type="inferred from homology"/>
<dbReference type="GO" id="GO:0005829">
    <property type="term" value="C:cytosol"/>
    <property type="evidence" value="ECO:0007669"/>
    <property type="project" value="TreeGrafter"/>
</dbReference>
<dbReference type="SUPFAM" id="SSF56235">
    <property type="entry name" value="N-terminal nucleophile aminohydrolases (Ntn hydrolases)"/>
    <property type="match status" value="1"/>
</dbReference>
<keyword evidence="8" id="KW-0061">Asparagine biosynthesis</keyword>
<dbReference type="InterPro" id="IPR051786">
    <property type="entry name" value="ASN_synthetase/amidase"/>
</dbReference>
<dbReference type="Proteomes" id="UP000262802">
    <property type="component" value="Chromosome"/>
</dbReference>
<feature type="binding site" evidence="9">
    <location>
        <position position="292"/>
    </location>
    <ligand>
        <name>ATP</name>
        <dbReference type="ChEBI" id="CHEBI:30616"/>
    </ligand>
</feature>
<gene>
    <name evidence="12" type="primary">asnB</name>
    <name evidence="12" type="ORF">D3Y59_09155</name>
</gene>
<dbReference type="NCBIfam" id="TIGR01536">
    <property type="entry name" value="asn_synth_AEB"/>
    <property type="match status" value="1"/>
</dbReference>
<evidence type="ECO:0000256" key="5">
    <source>
        <dbReference type="ARBA" id="ARBA00022840"/>
    </source>
</evidence>
<evidence type="ECO:0000256" key="6">
    <source>
        <dbReference type="ARBA" id="ARBA00022962"/>
    </source>
</evidence>
<evidence type="ECO:0000256" key="1">
    <source>
        <dbReference type="ARBA" id="ARBA00005187"/>
    </source>
</evidence>
<evidence type="ECO:0000256" key="3">
    <source>
        <dbReference type="ARBA" id="ARBA00012737"/>
    </source>
</evidence>
<dbReference type="Gene3D" id="3.40.50.620">
    <property type="entry name" value="HUPs"/>
    <property type="match status" value="1"/>
</dbReference>
<comment type="catalytic activity">
    <reaction evidence="7">
        <text>L-aspartate + L-glutamine + ATP + H2O = L-asparagine + L-glutamate + AMP + diphosphate + H(+)</text>
        <dbReference type="Rhea" id="RHEA:12228"/>
        <dbReference type="ChEBI" id="CHEBI:15377"/>
        <dbReference type="ChEBI" id="CHEBI:15378"/>
        <dbReference type="ChEBI" id="CHEBI:29985"/>
        <dbReference type="ChEBI" id="CHEBI:29991"/>
        <dbReference type="ChEBI" id="CHEBI:30616"/>
        <dbReference type="ChEBI" id="CHEBI:33019"/>
        <dbReference type="ChEBI" id="CHEBI:58048"/>
        <dbReference type="ChEBI" id="CHEBI:58359"/>
        <dbReference type="ChEBI" id="CHEBI:456215"/>
        <dbReference type="EC" id="6.3.5.4"/>
    </reaction>
</comment>
<dbReference type="SUPFAM" id="SSF52402">
    <property type="entry name" value="Adenine nucleotide alpha hydrolases-like"/>
    <property type="match status" value="1"/>
</dbReference>
<keyword evidence="13" id="KW-1185">Reference proteome</keyword>
<evidence type="ECO:0000313" key="13">
    <source>
        <dbReference type="Proteomes" id="UP000262802"/>
    </source>
</evidence>
<dbReference type="KEGG" id="hyh:D3Y59_09155"/>
<evidence type="ECO:0000256" key="7">
    <source>
        <dbReference type="ARBA" id="ARBA00048741"/>
    </source>
</evidence>
<dbReference type="InterPro" id="IPR029055">
    <property type="entry name" value="Ntn_hydrolases_N"/>
</dbReference>
<dbReference type="InterPro" id="IPR006426">
    <property type="entry name" value="Asn_synth_AEB"/>
</dbReference>
<dbReference type="Gene3D" id="3.60.20.10">
    <property type="entry name" value="Glutamine Phosphoribosylpyrophosphate, subunit 1, domain 1"/>
    <property type="match status" value="1"/>
</dbReference>
<dbReference type="OrthoDB" id="9763290at2"/>
<evidence type="ECO:0000313" key="12">
    <source>
        <dbReference type="EMBL" id="AYA37204.1"/>
    </source>
</evidence>
<dbReference type="EMBL" id="CP032317">
    <property type="protein sequence ID" value="AYA37204.1"/>
    <property type="molecule type" value="Genomic_DNA"/>
</dbReference>
<dbReference type="AlphaFoldDB" id="A0A3B7QZA7"/>
<keyword evidence="8" id="KW-0028">Amino-acid biosynthesis</keyword>
<evidence type="ECO:0000256" key="2">
    <source>
        <dbReference type="ARBA" id="ARBA00005752"/>
    </source>
</evidence>
<dbReference type="CDD" id="cd01991">
    <property type="entry name" value="Asn_synthase_B_C"/>
    <property type="match status" value="1"/>
</dbReference>
<feature type="active site" description="For GATase activity" evidence="8">
    <location>
        <position position="2"/>
    </location>
</feature>
<feature type="domain" description="Glutamine amidotransferase type-2" evidence="11">
    <location>
        <begin position="2"/>
        <end position="213"/>
    </location>
</feature>
<dbReference type="InterPro" id="IPR014729">
    <property type="entry name" value="Rossmann-like_a/b/a_fold"/>
</dbReference>
<dbReference type="Pfam" id="PF00733">
    <property type="entry name" value="Asn_synthase"/>
    <property type="match status" value="1"/>
</dbReference>
<protein>
    <recommendedName>
        <fullName evidence="3">asparagine synthase (glutamine-hydrolyzing)</fullName>
        <ecNumber evidence="3">6.3.5.4</ecNumber>
    </recommendedName>
</protein>
<dbReference type="GO" id="GO:0006529">
    <property type="term" value="P:asparagine biosynthetic process"/>
    <property type="evidence" value="ECO:0007669"/>
    <property type="project" value="UniProtKB-KW"/>
</dbReference>
<evidence type="ECO:0000256" key="10">
    <source>
        <dbReference type="PIRSR" id="PIRSR001589-3"/>
    </source>
</evidence>
<dbReference type="PIRSF" id="PIRSF001589">
    <property type="entry name" value="Asn_synthetase_glu-h"/>
    <property type="match status" value="1"/>
</dbReference>
<keyword evidence="12" id="KW-0436">Ligase</keyword>
<evidence type="ECO:0000256" key="8">
    <source>
        <dbReference type="PIRSR" id="PIRSR001589-1"/>
    </source>
</evidence>
<name>A0A3B7QZA7_9BACT</name>
<comment type="pathway">
    <text evidence="1">Amino-acid biosynthesis; L-asparagine biosynthesis; L-asparagine from L-aspartate (L-Gln route): step 1/1.</text>
</comment>
<evidence type="ECO:0000256" key="4">
    <source>
        <dbReference type="ARBA" id="ARBA00022741"/>
    </source>
</evidence>
<dbReference type="InterPro" id="IPR001962">
    <property type="entry name" value="Asn_synthase"/>
</dbReference>
<feature type="binding site" evidence="9">
    <location>
        <position position="101"/>
    </location>
    <ligand>
        <name>L-glutamine</name>
        <dbReference type="ChEBI" id="CHEBI:58359"/>
    </ligand>
</feature>
<dbReference type="GO" id="GO:0004066">
    <property type="term" value="F:asparagine synthase (glutamine-hydrolyzing) activity"/>
    <property type="evidence" value="ECO:0007669"/>
    <property type="project" value="UniProtKB-EC"/>
</dbReference>
<comment type="similarity">
    <text evidence="2">Belongs to the asparagine synthetase family.</text>
</comment>
<feature type="binding site" evidence="9">
    <location>
        <begin position="366"/>
        <end position="367"/>
    </location>
    <ligand>
        <name>ATP</name>
        <dbReference type="ChEBI" id="CHEBI:30616"/>
    </ligand>
</feature>
<accession>A0A3B7QZA7</accession>
<dbReference type="PANTHER" id="PTHR43284:SF1">
    <property type="entry name" value="ASPARAGINE SYNTHETASE"/>
    <property type="match status" value="1"/>
</dbReference>
<organism evidence="12 13">
    <name type="scientific">Hymenobacter oligotrophus</name>
    <dbReference type="NCBI Taxonomy" id="2319843"/>
    <lineage>
        <taxon>Bacteria</taxon>
        <taxon>Pseudomonadati</taxon>
        <taxon>Bacteroidota</taxon>
        <taxon>Cytophagia</taxon>
        <taxon>Cytophagales</taxon>
        <taxon>Hymenobacteraceae</taxon>
        <taxon>Hymenobacter</taxon>
    </lineage>
</organism>
<dbReference type="GO" id="GO:0005524">
    <property type="term" value="F:ATP binding"/>
    <property type="evidence" value="ECO:0007669"/>
    <property type="project" value="UniProtKB-KW"/>
</dbReference>
<evidence type="ECO:0000256" key="9">
    <source>
        <dbReference type="PIRSR" id="PIRSR001589-2"/>
    </source>
</evidence>
<dbReference type="CDD" id="cd00712">
    <property type="entry name" value="AsnB"/>
    <property type="match status" value="1"/>
</dbReference>
<reference evidence="12 13" key="1">
    <citation type="submission" date="2018-09" db="EMBL/GenBank/DDBJ databases">
        <title>Hymenobacter medium sp. nov., isolated from R2A medium.</title>
        <authorList>
            <person name="Yingchao G."/>
        </authorList>
    </citation>
    <scope>NUCLEOTIDE SEQUENCE [LARGE SCALE GENOMIC DNA]</scope>
    <source>
        <strain evidence="13">sh-6</strain>
    </source>
</reference>
<dbReference type="InterPro" id="IPR017932">
    <property type="entry name" value="GATase_2_dom"/>
</dbReference>
<keyword evidence="5 9" id="KW-0067">ATP-binding</keyword>
<dbReference type="InterPro" id="IPR033738">
    <property type="entry name" value="AsnB_N"/>
</dbReference>
<sequence>MCGITGLFAFTDSGRSSLAGLQAATDAIVSRGPDSQGHYVYDAVGLGFRRLAILDLSPCGNQPMTDESGRYTIVFNGEIFNFRELRAKLQRKGYTFKSHTDTEVILKLYITEGRGFLKKLNGFFGLAIYDKEENTLFIARDRMGVKPLLVYRDEDKLMFASEMKSLLALGVPRKLDYVALSHYLQLNYIPGPATIFKGVKKLLPGHYMFIRPDGKVVRKRWYKIPYDPKKVAKNRLSYEQQQAKLVELLDAAVARRLVADVPLGAFLSGGIDSSVVTALAAKHTPHLNTFSVGFADEPFFDETKYANLVAKMHKTNHTVFSLTNNDMYEHLYHVLDYIDEPFADSSALAVSILSQRTREKVTVALSGDGADEMFAGYNKHMGEWQVRNPDWKAEAVTGLNLLWDVLPKSRNSYLGNKVRQFQRFSRGMLAGPKDRYWDWATFVSEKDARNLLSPDSRRKVSKKLADKRRRDILEHIHADGDLNEVLLTDMKLVLPYDMNTKVDLMSMANSLEVRSPFLDYKVVNFAFSLPVESKIDARMKKKIVQDAFRPMLPEELYKRPKHGFEVPLLKWFRNELRPLIEDDLLKDEFIEAQGLFSVDSVRELKQQLFSRNPGDVHARIWALIVFQHWWKRYMMPGAAAEARTSLATSASQS</sequence>